<dbReference type="SMART" id="SM00422">
    <property type="entry name" value="HTH_MERR"/>
    <property type="match status" value="1"/>
</dbReference>
<dbReference type="PANTHER" id="PTHR30204">
    <property type="entry name" value="REDOX-CYCLING DRUG-SENSING TRANSCRIPTIONAL ACTIVATOR SOXR"/>
    <property type="match status" value="1"/>
</dbReference>
<sequence>MEKCYTVAETVKMTGVKSYVLRYWEDELDLHIGRNELGHRYYTGEDIQLFLNIKELKNRGLQLRAIHDLLPKIARRDMSEPKGEAEASGIQLLESALPDKNKKQDEEMFKEELRESVKETEEDTKILEFQEIMERLITQELHAKKEGEDRWRSLDETIRRQQSARKEAAAALDKRGKKKSKAHK</sequence>
<gene>
    <name evidence="7" type="ORF">H8S54_13125</name>
</gene>
<keyword evidence="3" id="KW-0238">DNA-binding</keyword>
<dbReference type="SUPFAM" id="SSF46955">
    <property type="entry name" value="Putative DNA-binding domain"/>
    <property type="match status" value="1"/>
</dbReference>
<dbReference type="PANTHER" id="PTHR30204:SF69">
    <property type="entry name" value="MERR-FAMILY TRANSCRIPTIONAL REGULATOR"/>
    <property type="match status" value="1"/>
</dbReference>
<accession>A0A8I0DPV1</accession>
<protein>
    <submittedName>
        <fullName evidence="7">MerR family transcriptional regulator</fullName>
    </submittedName>
</protein>
<evidence type="ECO:0000256" key="2">
    <source>
        <dbReference type="ARBA" id="ARBA00023015"/>
    </source>
</evidence>
<keyword evidence="4" id="KW-0804">Transcription</keyword>
<feature type="compositionally biased region" description="Basic and acidic residues" evidence="5">
    <location>
        <begin position="97"/>
        <end position="116"/>
    </location>
</feature>
<dbReference type="GO" id="GO:0003677">
    <property type="term" value="F:DNA binding"/>
    <property type="evidence" value="ECO:0007669"/>
    <property type="project" value="UniProtKB-KW"/>
</dbReference>
<evidence type="ECO:0000256" key="3">
    <source>
        <dbReference type="ARBA" id="ARBA00023125"/>
    </source>
</evidence>
<dbReference type="PROSITE" id="PS50937">
    <property type="entry name" value="HTH_MERR_2"/>
    <property type="match status" value="1"/>
</dbReference>
<feature type="region of interest" description="Disordered" evidence="5">
    <location>
        <begin position="80"/>
        <end position="116"/>
    </location>
</feature>
<evidence type="ECO:0000313" key="7">
    <source>
        <dbReference type="EMBL" id="MBC5652024.1"/>
    </source>
</evidence>
<evidence type="ECO:0000256" key="5">
    <source>
        <dbReference type="SAM" id="MobiDB-lite"/>
    </source>
</evidence>
<feature type="compositionally biased region" description="Basic and acidic residues" evidence="5">
    <location>
        <begin position="145"/>
        <end position="174"/>
    </location>
</feature>
<comment type="caution">
    <text evidence="7">The sequence shown here is derived from an EMBL/GenBank/DDBJ whole genome shotgun (WGS) entry which is preliminary data.</text>
</comment>
<dbReference type="Proteomes" id="UP000652847">
    <property type="component" value="Unassembled WGS sequence"/>
</dbReference>
<dbReference type="EMBL" id="JACOOT010000031">
    <property type="protein sequence ID" value="MBC5652024.1"/>
    <property type="molecule type" value="Genomic_DNA"/>
</dbReference>
<evidence type="ECO:0000259" key="6">
    <source>
        <dbReference type="PROSITE" id="PS50937"/>
    </source>
</evidence>
<dbReference type="RefSeq" id="WP_021926805.1">
    <property type="nucleotide sequence ID" value="NZ_JACOOT010000031.1"/>
</dbReference>
<dbReference type="GO" id="GO:0003700">
    <property type="term" value="F:DNA-binding transcription factor activity"/>
    <property type="evidence" value="ECO:0007669"/>
    <property type="project" value="InterPro"/>
</dbReference>
<dbReference type="InterPro" id="IPR009061">
    <property type="entry name" value="DNA-bd_dom_put_sf"/>
</dbReference>
<dbReference type="AlphaFoldDB" id="A0A8I0DPV1"/>
<dbReference type="InterPro" id="IPR047057">
    <property type="entry name" value="MerR_fam"/>
</dbReference>
<evidence type="ECO:0000256" key="1">
    <source>
        <dbReference type="ARBA" id="ARBA00022491"/>
    </source>
</evidence>
<proteinExistence type="predicted"/>
<evidence type="ECO:0000256" key="4">
    <source>
        <dbReference type="ARBA" id="ARBA00023163"/>
    </source>
</evidence>
<feature type="compositionally biased region" description="Basic residues" evidence="5">
    <location>
        <begin position="175"/>
        <end position="184"/>
    </location>
</feature>
<evidence type="ECO:0000313" key="8">
    <source>
        <dbReference type="Proteomes" id="UP000652847"/>
    </source>
</evidence>
<dbReference type="InterPro" id="IPR000551">
    <property type="entry name" value="MerR-type_HTH_dom"/>
</dbReference>
<dbReference type="Pfam" id="PF13411">
    <property type="entry name" value="MerR_1"/>
    <property type="match status" value="1"/>
</dbReference>
<feature type="region of interest" description="Disordered" evidence="5">
    <location>
        <begin position="145"/>
        <end position="184"/>
    </location>
</feature>
<name>A0A8I0DPV1_9FIRM</name>
<keyword evidence="8" id="KW-1185">Reference proteome</keyword>
<feature type="domain" description="HTH merR-type" evidence="6">
    <location>
        <begin position="1"/>
        <end position="72"/>
    </location>
</feature>
<reference evidence="7 8" key="1">
    <citation type="submission" date="2020-08" db="EMBL/GenBank/DDBJ databases">
        <title>Genome public.</title>
        <authorList>
            <person name="Liu C."/>
            <person name="Sun Q."/>
        </authorList>
    </citation>
    <scope>NUCLEOTIDE SEQUENCE [LARGE SCALE GENOMIC DNA]</scope>
    <source>
        <strain evidence="7 8">BX17</strain>
    </source>
</reference>
<organism evidence="7 8">
    <name type="scientific">Blautia segnis</name>
    <dbReference type="NCBI Taxonomy" id="2763030"/>
    <lineage>
        <taxon>Bacteria</taxon>
        <taxon>Bacillati</taxon>
        <taxon>Bacillota</taxon>
        <taxon>Clostridia</taxon>
        <taxon>Lachnospirales</taxon>
        <taxon>Lachnospiraceae</taxon>
        <taxon>Blautia</taxon>
    </lineage>
</organism>
<keyword evidence="1" id="KW-0678">Repressor</keyword>
<keyword evidence="2" id="KW-0805">Transcription regulation</keyword>
<dbReference type="Gene3D" id="1.10.1660.10">
    <property type="match status" value="1"/>
</dbReference>